<comment type="caution">
    <text evidence="2">The sequence shown here is derived from an EMBL/GenBank/DDBJ whole genome shotgun (WGS) entry which is preliminary data.</text>
</comment>
<feature type="chain" id="PRO_5018180207" evidence="1">
    <location>
        <begin position="21"/>
        <end position="239"/>
    </location>
</feature>
<organism evidence="2 3">
    <name type="scientific">Lysobacter enzymogenes</name>
    <dbReference type="NCBI Taxonomy" id="69"/>
    <lineage>
        <taxon>Bacteria</taxon>
        <taxon>Pseudomonadati</taxon>
        <taxon>Pseudomonadota</taxon>
        <taxon>Gammaproteobacteria</taxon>
        <taxon>Lysobacterales</taxon>
        <taxon>Lysobacteraceae</taxon>
        <taxon>Lysobacter</taxon>
    </lineage>
</organism>
<proteinExistence type="predicted"/>
<accession>A0A3N2RK53</accession>
<dbReference type="RefSeq" id="WP_123646677.1">
    <property type="nucleotide sequence ID" value="NZ_RCTY01000019.1"/>
</dbReference>
<reference evidence="2 3" key="1">
    <citation type="submission" date="2018-10" db="EMBL/GenBank/DDBJ databases">
        <title>The genome of Lysobacter enzymogenes OH11.</title>
        <authorList>
            <person name="Liu F."/>
            <person name="Zhao Y."/>
            <person name="Qian G."/>
            <person name="Chen Y."/>
            <person name="Xu H."/>
        </authorList>
    </citation>
    <scope>NUCLEOTIDE SEQUENCE [LARGE SCALE GENOMIC DNA]</scope>
    <source>
        <strain evidence="2 3">OH11</strain>
    </source>
</reference>
<keyword evidence="1" id="KW-0732">Signal</keyword>
<sequence length="239" mass="26374">MYKLFAAAALCAAFSPLVHAQEAAKKDGWSGTGELGLAISKGNTDSQTLIGKLNIAKEDAQWKHSAGAAFLYGKQDDVESARRYEIFGSSGYRLGQRSYVFGSARNERDHFTANEYQWTAAIGYGFEAIKDKDTHLTFEIGPGYRWAKLQDLREHNNEVIARGFMDFGHKLTETTSVYNTLLIEAGSDNTYARNDLGLLVKMTDALALKAGLEVRHNTDVLPGTKKTDTLTTLNVVYGF</sequence>
<dbReference type="EMBL" id="RCTY01000019">
    <property type="protein sequence ID" value="ROU07855.1"/>
    <property type="molecule type" value="Genomic_DNA"/>
</dbReference>
<protein>
    <submittedName>
        <fullName evidence="2">DUF481 domain-containing protein</fullName>
    </submittedName>
</protein>
<dbReference type="Proteomes" id="UP000275910">
    <property type="component" value="Unassembled WGS sequence"/>
</dbReference>
<gene>
    <name evidence="2" type="ORF">D9T17_06530</name>
</gene>
<evidence type="ECO:0000313" key="2">
    <source>
        <dbReference type="EMBL" id="ROU07855.1"/>
    </source>
</evidence>
<dbReference type="InterPro" id="IPR007433">
    <property type="entry name" value="DUF481"/>
</dbReference>
<dbReference type="AlphaFoldDB" id="A0A3N2RK53"/>
<feature type="signal peptide" evidence="1">
    <location>
        <begin position="1"/>
        <end position="20"/>
    </location>
</feature>
<dbReference type="Pfam" id="PF04338">
    <property type="entry name" value="DUF481"/>
    <property type="match status" value="1"/>
</dbReference>
<name>A0A3N2RK53_LYSEN</name>
<evidence type="ECO:0000313" key="3">
    <source>
        <dbReference type="Proteomes" id="UP000275910"/>
    </source>
</evidence>
<evidence type="ECO:0000256" key="1">
    <source>
        <dbReference type="SAM" id="SignalP"/>
    </source>
</evidence>